<evidence type="ECO:0000313" key="4">
    <source>
        <dbReference type="Proteomes" id="UP001230504"/>
    </source>
</evidence>
<keyword evidence="2" id="KW-0472">Membrane</keyword>
<gene>
    <name evidence="3" type="ORF">LY79DRAFT_131718</name>
</gene>
<name>A0AAD8Q2I7_9PEZI</name>
<comment type="caution">
    <text evidence="3">The sequence shown here is derived from an EMBL/GenBank/DDBJ whole genome shotgun (WGS) entry which is preliminary data.</text>
</comment>
<feature type="transmembrane region" description="Helical" evidence="2">
    <location>
        <begin position="40"/>
        <end position="61"/>
    </location>
</feature>
<keyword evidence="2" id="KW-1133">Transmembrane helix</keyword>
<dbReference type="EMBL" id="JAHLJV010000019">
    <property type="protein sequence ID" value="KAK1594533.1"/>
    <property type="molecule type" value="Genomic_DNA"/>
</dbReference>
<dbReference type="Proteomes" id="UP001230504">
    <property type="component" value="Unassembled WGS sequence"/>
</dbReference>
<dbReference type="AlphaFoldDB" id="A0AAD8Q2I7"/>
<keyword evidence="2" id="KW-0812">Transmembrane</keyword>
<sequence length="188" mass="20217">MSFAASVNHPNPSVALLLGHPRPFDDVVEWDVLPRSEEGVFFFPFDSFLLLCFWSLAPVAVGRRSRGRACSSPSIPIPVLAKPEFLGNTPSPSRKTRASGDPLVSGEGRGDGRAPSPGDPVISGAKGSCSVLHRAAGCGDFRLLGLCHVSSGNTPKLEFVPLRDRWIHIVPSEMPMHLTPPAEMNRNV</sequence>
<keyword evidence="4" id="KW-1185">Reference proteome</keyword>
<evidence type="ECO:0000256" key="1">
    <source>
        <dbReference type="SAM" id="MobiDB-lite"/>
    </source>
</evidence>
<accession>A0AAD8Q2I7</accession>
<organism evidence="3 4">
    <name type="scientific">Colletotrichum navitas</name>
    <dbReference type="NCBI Taxonomy" id="681940"/>
    <lineage>
        <taxon>Eukaryota</taxon>
        <taxon>Fungi</taxon>
        <taxon>Dikarya</taxon>
        <taxon>Ascomycota</taxon>
        <taxon>Pezizomycotina</taxon>
        <taxon>Sordariomycetes</taxon>
        <taxon>Hypocreomycetidae</taxon>
        <taxon>Glomerellales</taxon>
        <taxon>Glomerellaceae</taxon>
        <taxon>Colletotrichum</taxon>
        <taxon>Colletotrichum graminicola species complex</taxon>
    </lineage>
</organism>
<dbReference type="RefSeq" id="XP_060415695.1">
    <property type="nucleotide sequence ID" value="XM_060550865.1"/>
</dbReference>
<protein>
    <submittedName>
        <fullName evidence="3">Uncharacterized protein</fullName>
    </submittedName>
</protein>
<evidence type="ECO:0000256" key="2">
    <source>
        <dbReference type="SAM" id="Phobius"/>
    </source>
</evidence>
<proteinExistence type="predicted"/>
<feature type="region of interest" description="Disordered" evidence="1">
    <location>
        <begin position="85"/>
        <end position="120"/>
    </location>
</feature>
<evidence type="ECO:0000313" key="3">
    <source>
        <dbReference type="EMBL" id="KAK1594533.1"/>
    </source>
</evidence>
<reference evidence="3" key="1">
    <citation type="submission" date="2021-06" db="EMBL/GenBank/DDBJ databases">
        <title>Comparative genomics, transcriptomics and evolutionary studies reveal genomic signatures of adaptation to plant cell wall in hemibiotrophic fungi.</title>
        <authorList>
            <consortium name="DOE Joint Genome Institute"/>
            <person name="Baroncelli R."/>
            <person name="Diaz J.F."/>
            <person name="Benocci T."/>
            <person name="Peng M."/>
            <person name="Battaglia E."/>
            <person name="Haridas S."/>
            <person name="Andreopoulos W."/>
            <person name="Labutti K."/>
            <person name="Pangilinan J."/>
            <person name="Floch G.L."/>
            <person name="Makela M.R."/>
            <person name="Henrissat B."/>
            <person name="Grigoriev I.V."/>
            <person name="Crouch J.A."/>
            <person name="De Vries R.P."/>
            <person name="Sukno S.A."/>
            <person name="Thon M.R."/>
        </authorList>
    </citation>
    <scope>NUCLEOTIDE SEQUENCE</scope>
    <source>
        <strain evidence="3">CBS 125086</strain>
    </source>
</reference>
<dbReference type="GeneID" id="85435105"/>